<comment type="caution">
    <text evidence="9">The sequence shown here is derived from an EMBL/GenBank/DDBJ whole genome shotgun (WGS) entry which is preliminary data.</text>
</comment>
<dbReference type="PIRSF" id="PIRSF015658">
    <property type="entry name" value="MmdB_OadB"/>
    <property type="match status" value="1"/>
</dbReference>
<dbReference type="PANTHER" id="PTHR35806:SF1">
    <property type="entry name" value="OXALOACETATE DECARBOXYLASE BETA CHAIN 2"/>
    <property type="match status" value="1"/>
</dbReference>
<keyword evidence="2 7" id="KW-1003">Cell membrane</keyword>
<evidence type="ECO:0000256" key="7">
    <source>
        <dbReference type="PIRNR" id="PIRNR015658"/>
    </source>
</evidence>
<proteinExistence type="predicted"/>
<feature type="transmembrane region" description="Helical" evidence="8">
    <location>
        <begin position="14"/>
        <end position="33"/>
    </location>
</feature>
<evidence type="ECO:0000256" key="6">
    <source>
        <dbReference type="ARBA" id="ARBA00023136"/>
    </source>
</evidence>
<feature type="transmembrane region" description="Helical" evidence="8">
    <location>
        <begin position="40"/>
        <end position="56"/>
    </location>
</feature>
<dbReference type="GO" id="GO:0006814">
    <property type="term" value="P:sodium ion transport"/>
    <property type="evidence" value="ECO:0007669"/>
    <property type="project" value="UniProtKB-UniRule"/>
</dbReference>
<evidence type="ECO:0000313" key="9">
    <source>
        <dbReference type="EMBL" id="CDC03410.1"/>
    </source>
</evidence>
<dbReference type="EMBL" id="CBEP010000005">
    <property type="protein sequence ID" value="CDC03410.1"/>
    <property type="molecule type" value="Genomic_DNA"/>
</dbReference>
<feature type="transmembrane region" description="Helical" evidence="8">
    <location>
        <begin position="251"/>
        <end position="268"/>
    </location>
</feature>
<feature type="transmembrane region" description="Helical" evidence="8">
    <location>
        <begin position="345"/>
        <end position="371"/>
    </location>
</feature>
<keyword evidence="7" id="KW-0406">Ion transport</keyword>
<evidence type="ECO:0000256" key="8">
    <source>
        <dbReference type="SAM" id="Phobius"/>
    </source>
</evidence>
<dbReference type="InterPro" id="IPR005661">
    <property type="entry name" value="OadB_MmdB"/>
</dbReference>
<reference evidence="9" key="1">
    <citation type="submission" date="2012-11" db="EMBL/GenBank/DDBJ databases">
        <title>Dependencies among metagenomic species, viruses, plasmids and units of genetic variation.</title>
        <authorList>
            <person name="Nielsen H.B."/>
            <person name="Almeida M."/>
            <person name="Juncker A.S."/>
            <person name="Rasmussen S."/>
            <person name="Li J."/>
            <person name="Sunagawa S."/>
            <person name="Plichta D."/>
            <person name="Gautier L."/>
            <person name="Le Chatelier E."/>
            <person name="Peletier E."/>
            <person name="Bonde I."/>
            <person name="Nielsen T."/>
            <person name="Manichanh C."/>
            <person name="Arumugam M."/>
            <person name="Batto J."/>
            <person name="Santos M.B.Q.D."/>
            <person name="Blom N."/>
            <person name="Borruel N."/>
            <person name="Burgdorf K.S."/>
            <person name="Boumezbeur F."/>
            <person name="Casellas F."/>
            <person name="Dore J."/>
            <person name="Guarner F."/>
            <person name="Hansen T."/>
            <person name="Hildebrand F."/>
            <person name="Kaas R.S."/>
            <person name="Kennedy S."/>
            <person name="Kristiansen K."/>
            <person name="Kultima J.R."/>
            <person name="Leonard P."/>
            <person name="Levenez F."/>
            <person name="Lund O."/>
            <person name="Moumen B."/>
            <person name="Le Paslier D."/>
            <person name="Pons N."/>
            <person name="Pedersen O."/>
            <person name="Prifti E."/>
            <person name="Qin J."/>
            <person name="Raes J."/>
            <person name="Tap J."/>
            <person name="Tims S."/>
            <person name="Ussery D.W."/>
            <person name="Yamada T."/>
            <person name="MetaHit consortium"/>
            <person name="Renault P."/>
            <person name="Sicheritz-Ponten T."/>
            <person name="Bork P."/>
            <person name="Wang J."/>
            <person name="Brunak S."/>
            <person name="Ehrlich S.D."/>
        </authorList>
    </citation>
    <scope>NUCLEOTIDE SEQUENCE [LARGE SCALE GENOMIC DNA]</scope>
</reference>
<dbReference type="Pfam" id="PF03977">
    <property type="entry name" value="OAD_beta"/>
    <property type="match status" value="1"/>
</dbReference>
<organism evidence="9 10">
    <name type="scientific">[Clostridium] leptum CAG:27</name>
    <dbReference type="NCBI Taxonomy" id="1263068"/>
    <lineage>
        <taxon>Bacteria</taxon>
        <taxon>Bacillati</taxon>
        <taxon>Bacillota</taxon>
        <taxon>Clostridia</taxon>
        <taxon>Eubacteriales</taxon>
        <taxon>Oscillospiraceae</taxon>
        <taxon>Oscillospiraceae incertae sedis</taxon>
    </lineage>
</organism>
<keyword evidence="5 8" id="KW-1133">Transmembrane helix</keyword>
<keyword evidence="4" id="KW-1278">Translocase</keyword>
<dbReference type="GO" id="GO:0005886">
    <property type="term" value="C:plasma membrane"/>
    <property type="evidence" value="ECO:0007669"/>
    <property type="project" value="UniProtKB-SubCell"/>
</dbReference>
<name>R6MX51_9FIRM</name>
<feature type="transmembrane region" description="Helical" evidence="8">
    <location>
        <begin position="280"/>
        <end position="307"/>
    </location>
</feature>
<feature type="transmembrane region" description="Helical" evidence="8">
    <location>
        <begin position="313"/>
        <end position="333"/>
    </location>
</feature>
<feature type="transmembrane region" description="Helical" evidence="8">
    <location>
        <begin position="205"/>
        <end position="231"/>
    </location>
</feature>
<dbReference type="PANTHER" id="PTHR35806">
    <property type="entry name" value="OXALOACETATE DECARBOXYLASE BETA CHAIN 2"/>
    <property type="match status" value="1"/>
</dbReference>
<keyword evidence="3 8" id="KW-0812">Transmembrane</keyword>
<evidence type="ECO:0000256" key="4">
    <source>
        <dbReference type="ARBA" id="ARBA00022967"/>
    </source>
</evidence>
<evidence type="ECO:0000313" key="10">
    <source>
        <dbReference type="Proteomes" id="UP000018168"/>
    </source>
</evidence>
<evidence type="ECO:0000256" key="3">
    <source>
        <dbReference type="ARBA" id="ARBA00022692"/>
    </source>
</evidence>
<evidence type="ECO:0000256" key="5">
    <source>
        <dbReference type="ARBA" id="ARBA00022989"/>
    </source>
</evidence>
<keyword evidence="6 7" id="KW-0472">Membrane</keyword>
<protein>
    <submittedName>
        <fullName evidence="9">Sodium ion-translocating decarboxylase beta subunit</fullName>
    </submittedName>
</protein>
<sequence length="377" mass="40131">MGDFSFLINSVQNITGPMVVMWLIGGLLIWLAIKKDYEPALLLPMGFGAILVNLPDTGVLGDNGIIQWLYNVGIGASEAFPLLLFVGIGAMIDFGPLLSNPKMLLFGGAAQFGIFMTVVLAVLLGFPLRDAMSAGVIGAADGPTAIMVSQVLNSDYKGAITVAAYSYMALVPIIQPMAIKLVTTKRERQIRMPYNPKSVSRTTKILFPIIVTLIAGLIAPDSIALVGFLMFGNLIRECGRLENLSLTAQGPLANLITIFLGITIAFQMKADQFLTWGTLLVMALGLFAFVFDTMGGVLFAKLLNIFLPKGRKINPMVGGAGISAFPMSARVIQKMALKEDNQNHLLMHAVGANVAGQIGSVVAGGIILSLARTFGLL</sequence>
<dbReference type="GO" id="GO:0016829">
    <property type="term" value="F:lyase activity"/>
    <property type="evidence" value="ECO:0007669"/>
    <property type="project" value="InterPro"/>
</dbReference>
<accession>R6MX51</accession>
<evidence type="ECO:0000256" key="2">
    <source>
        <dbReference type="ARBA" id="ARBA00022475"/>
    </source>
</evidence>
<dbReference type="NCBIfam" id="TIGR01109">
    <property type="entry name" value="Na_pump_decarbB"/>
    <property type="match status" value="1"/>
</dbReference>
<evidence type="ECO:0000256" key="1">
    <source>
        <dbReference type="ARBA" id="ARBA00004651"/>
    </source>
</evidence>
<keyword evidence="7" id="KW-0739">Sodium transport</keyword>
<gene>
    <name evidence="9" type="ORF">BN578_01412</name>
</gene>
<keyword evidence="7" id="KW-0915">Sodium</keyword>
<feature type="transmembrane region" description="Helical" evidence="8">
    <location>
        <begin position="164"/>
        <end position="184"/>
    </location>
</feature>
<dbReference type="AlphaFoldDB" id="R6MX51"/>
<feature type="transmembrane region" description="Helical" evidence="8">
    <location>
        <begin position="104"/>
        <end position="126"/>
    </location>
</feature>
<dbReference type="Proteomes" id="UP000018168">
    <property type="component" value="Unassembled WGS sequence"/>
</dbReference>
<comment type="subcellular location">
    <subcellularLocation>
        <location evidence="1">Cell membrane</location>
        <topology evidence="1">Multi-pass membrane protein</topology>
    </subcellularLocation>
</comment>
<keyword evidence="7" id="KW-0813">Transport</keyword>
<feature type="transmembrane region" description="Helical" evidence="8">
    <location>
        <begin position="68"/>
        <end position="92"/>
    </location>
</feature>